<name>A0A4R4E2N0_9BACT</name>
<keyword evidence="5" id="KW-0732">Signal</keyword>
<proteinExistence type="predicted"/>
<reference evidence="7 8" key="1">
    <citation type="submission" date="2019-03" db="EMBL/GenBank/DDBJ databases">
        <authorList>
            <person name="Kim M.K.M."/>
        </authorList>
    </citation>
    <scope>NUCLEOTIDE SEQUENCE [LARGE SCALE GENOMIC DNA]</scope>
    <source>
        <strain evidence="7 8">17J68-15</strain>
    </source>
</reference>
<comment type="subcellular location">
    <subcellularLocation>
        <location evidence="1">Cell envelope</location>
    </subcellularLocation>
</comment>
<dbReference type="OrthoDB" id="750178at2"/>
<keyword evidence="4" id="KW-0676">Redox-active center</keyword>
<evidence type="ECO:0000313" key="7">
    <source>
        <dbReference type="EMBL" id="TCZ73659.1"/>
    </source>
</evidence>
<dbReference type="GO" id="GO:0016491">
    <property type="term" value="F:oxidoreductase activity"/>
    <property type="evidence" value="ECO:0007669"/>
    <property type="project" value="InterPro"/>
</dbReference>
<dbReference type="GO" id="GO:0030313">
    <property type="term" value="C:cell envelope"/>
    <property type="evidence" value="ECO:0007669"/>
    <property type="project" value="UniProtKB-SubCell"/>
</dbReference>
<evidence type="ECO:0000256" key="2">
    <source>
        <dbReference type="ARBA" id="ARBA00022748"/>
    </source>
</evidence>
<evidence type="ECO:0000256" key="5">
    <source>
        <dbReference type="SAM" id="SignalP"/>
    </source>
</evidence>
<accession>A0A4R4E2N0</accession>
<comment type="caution">
    <text evidence="7">The sequence shown here is derived from an EMBL/GenBank/DDBJ whole genome shotgun (WGS) entry which is preliminary data.</text>
</comment>
<dbReference type="Pfam" id="PF00578">
    <property type="entry name" value="AhpC-TSA"/>
    <property type="match status" value="1"/>
</dbReference>
<keyword evidence="3" id="KW-1015">Disulfide bond</keyword>
<evidence type="ECO:0000313" key="8">
    <source>
        <dbReference type="Proteomes" id="UP000295164"/>
    </source>
</evidence>
<dbReference type="RefSeq" id="WP_131851064.1">
    <property type="nucleotide sequence ID" value="NZ_SKFH01000005.1"/>
</dbReference>
<dbReference type="PANTHER" id="PTHR42852:SF6">
    <property type="entry name" value="THIOL:DISULFIDE INTERCHANGE PROTEIN DSBE"/>
    <property type="match status" value="1"/>
</dbReference>
<evidence type="ECO:0000256" key="3">
    <source>
        <dbReference type="ARBA" id="ARBA00023157"/>
    </source>
</evidence>
<dbReference type="InterPro" id="IPR000866">
    <property type="entry name" value="AhpC/TSA"/>
</dbReference>
<dbReference type="Gene3D" id="3.40.30.10">
    <property type="entry name" value="Glutaredoxin"/>
    <property type="match status" value="1"/>
</dbReference>
<feature type="chain" id="PRO_5020844043" evidence="5">
    <location>
        <begin position="21"/>
        <end position="380"/>
    </location>
</feature>
<dbReference type="Proteomes" id="UP000295164">
    <property type="component" value="Unassembled WGS sequence"/>
</dbReference>
<dbReference type="GO" id="GO:0016209">
    <property type="term" value="F:antioxidant activity"/>
    <property type="evidence" value="ECO:0007669"/>
    <property type="project" value="InterPro"/>
</dbReference>
<dbReference type="InterPro" id="IPR013766">
    <property type="entry name" value="Thioredoxin_domain"/>
</dbReference>
<evidence type="ECO:0000256" key="4">
    <source>
        <dbReference type="ARBA" id="ARBA00023284"/>
    </source>
</evidence>
<dbReference type="AlphaFoldDB" id="A0A4R4E2N0"/>
<evidence type="ECO:0000256" key="1">
    <source>
        <dbReference type="ARBA" id="ARBA00004196"/>
    </source>
</evidence>
<evidence type="ECO:0000259" key="6">
    <source>
        <dbReference type="PROSITE" id="PS51352"/>
    </source>
</evidence>
<dbReference type="PANTHER" id="PTHR42852">
    <property type="entry name" value="THIOL:DISULFIDE INTERCHANGE PROTEIN DSBE"/>
    <property type="match status" value="1"/>
</dbReference>
<gene>
    <name evidence="7" type="ORF">E0486_05090</name>
</gene>
<dbReference type="InterPro" id="IPR036249">
    <property type="entry name" value="Thioredoxin-like_sf"/>
</dbReference>
<organism evidence="7 8">
    <name type="scientific">Flaviaesturariibacter aridisoli</name>
    <dbReference type="NCBI Taxonomy" id="2545761"/>
    <lineage>
        <taxon>Bacteria</taxon>
        <taxon>Pseudomonadati</taxon>
        <taxon>Bacteroidota</taxon>
        <taxon>Chitinophagia</taxon>
        <taxon>Chitinophagales</taxon>
        <taxon>Chitinophagaceae</taxon>
        <taxon>Flaviaestuariibacter</taxon>
    </lineage>
</organism>
<dbReference type="EMBL" id="SKFH01000005">
    <property type="protein sequence ID" value="TCZ73659.1"/>
    <property type="molecule type" value="Genomic_DNA"/>
</dbReference>
<dbReference type="CDD" id="cd02966">
    <property type="entry name" value="TlpA_like_family"/>
    <property type="match status" value="1"/>
</dbReference>
<dbReference type="PROSITE" id="PS51352">
    <property type="entry name" value="THIOREDOXIN_2"/>
    <property type="match status" value="1"/>
</dbReference>
<sequence>MPRLLLLLSCFFSSLLPAAAQGGKLRIEGSLNGVAAVRNVQLMYPNGVVLAGPVPVKNGRWSLQCRIPQPRLALVSFLSEVPVNASPEAPVYRYNVPLFMTPGTVTVETSGALAASSVGGSEATDDYLRLQAAAAPYEEEIQRWRALAGDSALAGNLPQQVYFGRKIDSLSALCRERVYGRFLERNIASPLVPHVLGAYWHLDGEPDRMLRFLVNMPWRYRYPYINAFRDELQVVARVWTGQDAPDFELRDTAGQAVQLSALRGRYVLIHFWSVWNVLSREEHPNLAEAYRYFAPRNLTLLGVALARRGDESLWRKAIRSDSLRWTQLLDTKFWNSPVAKKYAIQSVPQNVLVDPSGKIVARNLSGEHLWAVLDRLLPRQ</sequence>
<dbReference type="InterPro" id="IPR050553">
    <property type="entry name" value="Thioredoxin_ResA/DsbE_sf"/>
</dbReference>
<feature type="domain" description="Thioredoxin" evidence="6">
    <location>
        <begin position="238"/>
        <end position="380"/>
    </location>
</feature>
<keyword evidence="8" id="KW-1185">Reference proteome</keyword>
<dbReference type="SUPFAM" id="SSF52833">
    <property type="entry name" value="Thioredoxin-like"/>
    <property type="match status" value="1"/>
</dbReference>
<feature type="signal peptide" evidence="5">
    <location>
        <begin position="1"/>
        <end position="20"/>
    </location>
</feature>
<protein>
    <submittedName>
        <fullName evidence="7">TlpA family protein disulfide reductase</fullName>
    </submittedName>
</protein>
<dbReference type="GO" id="GO:0017004">
    <property type="term" value="P:cytochrome complex assembly"/>
    <property type="evidence" value="ECO:0007669"/>
    <property type="project" value="UniProtKB-KW"/>
</dbReference>
<keyword evidence="2" id="KW-0201">Cytochrome c-type biogenesis</keyword>